<organism evidence="1 2">
    <name type="scientific">Orbilia ellipsospora</name>
    <dbReference type="NCBI Taxonomy" id="2528407"/>
    <lineage>
        <taxon>Eukaryota</taxon>
        <taxon>Fungi</taxon>
        <taxon>Dikarya</taxon>
        <taxon>Ascomycota</taxon>
        <taxon>Pezizomycotina</taxon>
        <taxon>Orbiliomycetes</taxon>
        <taxon>Orbiliales</taxon>
        <taxon>Orbiliaceae</taxon>
        <taxon>Orbilia</taxon>
    </lineage>
</organism>
<keyword evidence="2" id="KW-1185">Reference proteome</keyword>
<comment type="caution">
    <text evidence="1">The sequence shown here is derived from an EMBL/GenBank/DDBJ whole genome shotgun (WGS) entry which is preliminary data.</text>
</comment>
<dbReference type="Proteomes" id="UP001365542">
    <property type="component" value="Unassembled WGS sequence"/>
</dbReference>
<accession>A0AAV9XSC1</accession>
<evidence type="ECO:0000313" key="2">
    <source>
        <dbReference type="Proteomes" id="UP001365542"/>
    </source>
</evidence>
<proteinExistence type="predicted"/>
<dbReference type="AlphaFoldDB" id="A0AAV9XSC1"/>
<dbReference type="Gene3D" id="3.30.420.40">
    <property type="match status" value="1"/>
</dbReference>
<name>A0AAV9XSC1_9PEZI</name>
<evidence type="ECO:0000313" key="1">
    <source>
        <dbReference type="EMBL" id="KAK6544725.1"/>
    </source>
</evidence>
<gene>
    <name evidence="1" type="ORF">TWF694_001411</name>
</gene>
<dbReference type="EMBL" id="JAVHJO010000001">
    <property type="protein sequence ID" value="KAK6544725.1"/>
    <property type="molecule type" value="Genomic_DNA"/>
</dbReference>
<reference evidence="1 2" key="1">
    <citation type="submission" date="2019-10" db="EMBL/GenBank/DDBJ databases">
        <authorList>
            <person name="Palmer J.M."/>
        </authorList>
    </citation>
    <scope>NUCLEOTIDE SEQUENCE [LARGE SCALE GENOMIC DNA]</scope>
    <source>
        <strain evidence="1 2">TWF694</strain>
    </source>
</reference>
<sequence>MLERIKNLLLTGMKLKGNPFEWFKTLLQPGHYSEGTQYVQEVNSKLESLKKSADEDYLKRIWKTGKKNVKWLLGNNFESIYDFKVVLTVPAAWKPIAKDRTLSVARAAGFQKTSSLCLNLKLAPYIRCYKERRIEL</sequence>
<protein>
    <submittedName>
        <fullName evidence="1">Uncharacterized protein</fullName>
    </submittedName>
</protein>